<proteinExistence type="predicted"/>
<reference evidence="3 4" key="1">
    <citation type="submission" date="2019-09" db="EMBL/GenBank/DDBJ databases">
        <title>Draft Whole-Genome sequence of Blastochloris sulfoviridis DSM 729.</title>
        <authorList>
            <person name="Meyer T.E."/>
            <person name="Kyndt J.A."/>
        </authorList>
    </citation>
    <scope>NUCLEOTIDE SEQUENCE [LARGE SCALE GENOMIC DNA]</scope>
    <source>
        <strain evidence="3 4">DSM 729</strain>
    </source>
</reference>
<protein>
    <submittedName>
        <fullName evidence="3">MaoC family dehydratase</fullName>
    </submittedName>
</protein>
<sequence>MTLTDDRLRSPWPDASSPRPRWPELGDRFEKTFAFSATEISDFAARCGDTNPLHHDPEYAANSRFRGLIACGPHTSAVFIALIANWFAPDWEIIGQEFQVRFDQAVRVDTPVRMAWTVAEIDANSAGTRAKLIVTGEALDPAGRPLLTGRAAVVLWPKER</sequence>
<name>A0A5M6I1N4_9HYPH</name>
<dbReference type="EMBL" id="VWPL01000009">
    <property type="protein sequence ID" value="KAA5602101.1"/>
    <property type="molecule type" value="Genomic_DNA"/>
</dbReference>
<evidence type="ECO:0000256" key="1">
    <source>
        <dbReference type="SAM" id="MobiDB-lite"/>
    </source>
</evidence>
<dbReference type="PANTHER" id="PTHR43437:SF3">
    <property type="entry name" value="HYDROXYACYL-THIOESTER DEHYDRATASE TYPE 2, MITOCHONDRIAL"/>
    <property type="match status" value="1"/>
</dbReference>
<evidence type="ECO:0000259" key="2">
    <source>
        <dbReference type="Pfam" id="PF01575"/>
    </source>
</evidence>
<dbReference type="CDD" id="cd03441">
    <property type="entry name" value="R_hydratase_like"/>
    <property type="match status" value="1"/>
</dbReference>
<evidence type="ECO:0000313" key="4">
    <source>
        <dbReference type="Proteomes" id="UP000323886"/>
    </source>
</evidence>
<feature type="region of interest" description="Disordered" evidence="1">
    <location>
        <begin position="1"/>
        <end position="21"/>
    </location>
</feature>
<evidence type="ECO:0000313" key="3">
    <source>
        <dbReference type="EMBL" id="KAA5602101.1"/>
    </source>
</evidence>
<dbReference type="GO" id="GO:0019171">
    <property type="term" value="F:(3R)-hydroxyacyl-[acyl-carrier-protein] dehydratase activity"/>
    <property type="evidence" value="ECO:0007669"/>
    <property type="project" value="TreeGrafter"/>
</dbReference>
<accession>A0A5M6I1N4</accession>
<dbReference type="InterPro" id="IPR002539">
    <property type="entry name" value="MaoC-like_dom"/>
</dbReference>
<dbReference type="AlphaFoldDB" id="A0A5M6I1N4"/>
<feature type="domain" description="MaoC-like" evidence="2">
    <location>
        <begin position="29"/>
        <end position="121"/>
    </location>
</feature>
<dbReference type="Gene3D" id="3.10.129.10">
    <property type="entry name" value="Hotdog Thioesterase"/>
    <property type="match status" value="1"/>
</dbReference>
<dbReference type="OrthoDB" id="4235906at2"/>
<dbReference type="PANTHER" id="PTHR43437">
    <property type="entry name" value="HYDROXYACYL-THIOESTER DEHYDRATASE TYPE 2, MITOCHONDRIAL-RELATED"/>
    <property type="match status" value="1"/>
</dbReference>
<dbReference type="Proteomes" id="UP000323886">
    <property type="component" value="Unassembled WGS sequence"/>
</dbReference>
<keyword evidence="4" id="KW-1185">Reference proteome</keyword>
<organism evidence="3 4">
    <name type="scientific">Blastochloris sulfoviridis</name>
    <dbReference type="NCBI Taxonomy" id="50712"/>
    <lineage>
        <taxon>Bacteria</taxon>
        <taxon>Pseudomonadati</taxon>
        <taxon>Pseudomonadota</taxon>
        <taxon>Alphaproteobacteria</taxon>
        <taxon>Hyphomicrobiales</taxon>
        <taxon>Blastochloridaceae</taxon>
        <taxon>Blastochloris</taxon>
    </lineage>
</organism>
<dbReference type="GO" id="GO:0006633">
    <property type="term" value="P:fatty acid biosynthetic process"/>
    <property type="evidence" value="ECO:0007669"/>
    <property type="project" value="TreeGrafter"/>
</dbReference>
<comment type="caution">
    <text evidence="3">The sequence shown here is derived from an EMBL/GenBank/DDBJ whole genome shotgun (WGS) entry which is preliminary data.</text>
</comment>
<dbReference type="InterPro" id="IPR050965">
    <property type="entry name" value="UPF0336/Enoyl-CoA_hydratase"/>
</dbReference>
<dbReference type="InterPro" id="IPR029069">
    <property type="entry name" value="HotDog_dom_sf"/>
</dbReference>
<gene>
    <name evidence="3" type="ORF">F1193_06950</name>
</gene>
<dbReference type="Pfam" id="PF01575">
    <property type="entry name" value="MaoC_dehydratas"/>
    <property type="match status" value="1"/>
</dbReference>
<dbReference type="SUPFAM" id="SSF54637">
    <property type="entry name" value="Thioesterase/thiol ester dehydrase-isomerase"/>
    <property type="match status" value="1"/>
</dbReference>